<dbReference type="EMBL" id="APPO01000013">
    <property type="protein sequence ID" value="ENV37145.1"/>
    <property type="molecule type" value="Genomic_DNA"/>
</dbReference>
<gene>
    <name evidence="1" type="ORF">F959_01953</name>
</gene>
<name>N9A048_ACIVR</name>
<dbReference type="HOGENOM" id="CLU_193474_0_0_6"/>
<evidence type="ECO:0000313" key="1">
    <source>
        <dbReference type="EMBL" id="ENV37145.1"/>
    </source>
</evidence>
<dbReference type="AlphaFoldDB" id="N9A048"/>
<dbReference type="eggNOG" id="COG0693">
    <property type="taxonomic scope" value="Bacteria"/>
</dbReference>
<accession>N9A048</accession>
<sequence length="83" mass="9247">MRNYLIKDKKITGFAWCEEVLAGVAKKVPYNAEQISKERGGYYEKKLIPFAPNVVRDGNLITGQNPFSARITAEAVIEALSSK</sequence>
<dbReference type="PATRIC" id="fig|1191460.12.peg.1941"/>
<evidence type="ECO:0000313" key="2">
    <source>
        <dbReference type="Proteomes" id="UP000018445"/>
    </source>
</evidence>
<protein>
    <submittedName>
        <fullName evidence="1">Uncharacterized protein</fullName>
    </submittedName>
</protein>
<keyword evidence="2" id="KW-1185">Reference proteome</keyword>
<reference evidence="1 2" key="1">
    <citation type="submission" date="2013-02" db="EMBL/GenBank/DDBJ databases">
        <title>The Genome Sequence of Acinetobacter venetianus CIP 110063.</title>
        <authorList>
            <consortium name="The Broad Institute Genome Sequencing Platform"/>
            <consortium name="The Broad Institute Genome Sequencing Center for Infectious Disease"/>
            <person name="Cerqueira G."/>
            <person name="Feldgarden M."/>
            <person name="Courvalin P."/>
            <person name="Perichon B."/>
            <person name="Grillot-Courvalin C."/>
            <person name="Clermont D."/>
            <person name="Rocha E."/>
            <person name="Yoon E.-J."/>
            <person name="Nemec A."/>
            <person name="Walker B."/>
            <person name="Young S.K."/>
            <person name="Zeng Q."/>
            <person name="Gargeya S."/>
            <person name="Fitzgerald M."/>
            <person name="Haas B."/>
            <person name="Abouelleil A."/>
            <person name="Alvarado L."/>
            <person name="Arachchi H.M."/>
            <person name="Berlin A.M."/>
            <person name="Chapman S.B."/>
            <person name="Dewar J."/>
            <person name="Goldberg J."/>
            <person name="Griggs A."/>
            <person name="Gujja S."/>
            <person name="Hansen M."/>
            <person name="Howarth C."/>
            <person name="Imamovic A."/>
            <person name="Larimer J."/>
            <person name="McCowan C."/>
            <person name="Murphy C."/>
            <person name="Neiman D."/>
            <person name="Pearson M."/>
            <person name="Priest M."/>
            <person name="Roberts A."/>
            <person name="Saif S."/>
            <person name="Shea T."/>
            <person name="Sisk P."/>
            <person name="Sykes S."/>
            <person name="Wortman J."/>
            <person name="Nusbaum C."/>
            <person name="Birren B."/>
        </authorList>
    </citation>
    <scope>NUCLEOTIDE SEQUENCE [LARGE SCALE GENOMIC DNA]</scope>
    <source>
        <strain evidence="2">ATCC 31012 / DSM 23050 / BCRC 14357 / CCUG 45561 / CIP 110063 / KCTC 2702 / LMG 19082 / RAG-1</strain>
    </source>
</reference>
<dbReference type="SUPFAM" id="SSF52317">
    <property type="entry name" value="Class I glutamine amidotransferase-like"/>
    <property type="match status" value="1"/>
</dbReference>
<dbReference type="Gene3D" id="3.40.50.880">
    <property type="match status" value="1"/>
</dbReference>
<dbReference type="InterPro" id="IPR029062">
    <property type="entry name" value="Class_I_gatase-like"/>
</dbReference>
<dbReference type="Proteomes" id="UP000018445">
    <property type="component" value="Unassembled WGS sequence"/>
</dbReference>
<proteinExistence type="predicted"/>
<organism evidence="1 2">
    <name type="scientific">Acinetobacter venetianus (strain ATCC 31012 / DSM 23050 / BCRC 14357 / CCUG 45561 / CIP 110063 / KCTC 2702 / LMG 19082 / RAG-1)</name>
    <dbReference type="NCBI Taxonomy" id="1191460"/>
    <lineage>
        <taxon>Bacteria</taxon>
        <taxon>Pseudomonadati</taxon>
        <taxon>Pseudomonadota</taxon>
        <taxon>Gammaproteobacteria</taxon>
        <taxon>Moraxellales</taxon>
        <taxon>Moraxellaceae</taxon>
        <taxon>Acinetobacter</taxon>
    </lineage>
</organism>
<comment type="caution">
    <text evidence="1">The sequence shown here is derived from an EMBL/GenBank/DDBJ whole genome shotgun (WGS) entry which is preliminary data.</text>
</comment>